<evidence type="ECO:0000259" key="5">
    <source>
        <dbReference type="Pfam" id="PF00535"/>
    </source>
</evidence>
<keyword evidence="3 6" id="KW-0808">Transferase</keyword>
<comment type="similarity">
    <text evidence="1">Belongs to the glycosyltransferase 2 family.</text>
</comment>
<dbReference type="OrthoDB" id="9805625at2"/>
<keyword evidence="7" id="KW-1185">Reference proteome</keyword>
<keyword evidence="4" id="KW-0472">Membrane</keyword>
<dbReference type="KEGG" id="sgn:SGRA_2489"/>
<evidence type="ECO:0000256" key="2">
    <source>
        <dbReference type="ARBA" id="ARBA00022676"/>
    </source>
</evidence>
<dbReference type="Gene3D" id="3.90.550.10">
    <property type="entry name" value="Spore Coat Polysaccharide Biosynthesis Protein SpsA, Chain A"/>
    <property type="match status" value="1"/>
</dbReference>
<dbReference type="EMBL" id="CP002831">
    <property type="protein sequence ID" value="AFC25217.1"/>
    <property type="molecule type" value="Genomic_DNA"/>
</dbReference>
<dbReference type="GO" id="GO:0016757">
    <property type="term" value="F:glycosyltransferase activity"/>
    <property type="evidence" value="ECO:0007669"/>
    <property type="project" value="UniProtKB-KW"/>
</dbReference>
<dbReference type="PANTHER" id="PTHR43630:SF1">
    <property type="entry name" value="POLY-BETA-1,6-N-ACETYL-D-GLUCOSAMINE SYNTHASE"/>
    <property type="match status" value="1"/>
</dbReference>
<evidence type="ECO:0000256" key="4">
    <source>
        <dbReference type="SAM" id="Phobius"/>
    </source>
</evidence>
<reference evidence="6 7" key="1">
    <citation type="journal article" date="2012" name="Stand. Genomic Sci.">
        <title>Complete genome sequencing and analysis of Saprospira grandis str. Lewin, a predatory marine bacterium.</title>
        <authorList>
            <person name="Saw J.H."/>
            <person name="Yuryev A."/>
            <person name="Kanbe M."/>
            <person name="Hou S."/>
            <person name="Young A.G."/>
            <person name="Aizawa S."/>
            <person name="Alam M."/>
        </authorList>
    </citation>
    <scope>NUCLEOTIDE SEQUENCE [LARGE SCALE GENOMIC DNA]</scope>
    <source>
        <strain evidence="6 7">Lewin</strain>
    </source>
</reference>
<keyword evidence="4" id="KW-0812">Transmembrane</keyword>
<protein>
    <submittedName>
        <fullName evidence="6">Glycosyl transferase family 2</fullName>
    </submittedName>
</protein>
<dbReference type="HOGENOM" id="CLU_055604_1_0_10"/>
<sequence>MLYIYGLILFLSLGYGALMASYCFFWARLAPSFLPPNYQPKKKISIVLAARNEEEHIESCLRSLLAQDYPPELMEIVLVDDHSEDTTRSIAESFQDDRLQIIALQKGLGKKAALAQAIAAAQGEYLLFTDADCQLPPLWAKQLCFPMEQENMQFVAAPVLFSYRNRFLEKAQALDFMGMMAITGAGINGQYMRMCNGANMAYPKARYIELNGFAGMDQIASGDDMLFLQKVAEKYPQQIAFVKSLEAAVQTPAVQTYAAFWRQRLRWSSKSGSYKDRRTELQLGLVWAFSCSLFISSIALFFGFSPYWVLGQWALKALADYCLLSSASRFFQRRQLLRIFWPALLAHLLYIVLVGTASLFPQNYQWKGRSWR</sequence>
<dbReference type="eggNOG" id="COG1215">
    <property type="taxonomic scope" value="Bacteria"/>
</dbReference>
<feature type="transmembrane region" description="Helical" evidence="4">
    <location>
        <begin position="339"/>
        <end position="360"/>
    </location>
</feature>
<proteinExistence type="inferred from homology"/>
<dbReference type="Pfam" id="PF00535">
    <property type="entry name" value="Glycos_transf_2"/>
    <property type="match status" value="1"/>
</dbReference>
<evidence type="ECO:0000313" key="7">
    <source>
        <dbReference type="Proteomes" id="UP000007519"/>
    </source>
</evidence>
<feature type="transmembrane region" description="Helical" evidence="4">
    <location>
        <begin position="6"/>
        <end position="27"/>
    </location>
</feature>
<dbReference type="AlphaFoldDB" id="H6L5K1"/>
<keyword evidence="2" id="KW-0328">Glycosyltransferase</keyword>
<dbReference type="PANTHER" id="PTHR43630">
    <property type="entry name" value="POLY-BETA-1,6-N-ACETYL-D-GLUCOSAMINE SYNTHASE"/>
    <property type="match status" value="1"/>
</dbReference>
<dbReference type="InterPro" id="IPR029044">
    <property type="entry name" value="Nucleotide-diphossugar_trans"/>
</dbReference>
<evidence type="ECO:0000256" key="3">
    <source>
        <dbReference type="ARBA" id="ARBA00022679"/>
    </source>
</evidence>
<gene>
    <name evidence="6" type="ordered locus">SGRA_2489</name>
</gene>
<dbReference type="SUPFAM" id="SSF53448">
    <property type="entry name" value="Nucleotide-diphospho-sugar transferases"/>
    <property type="match status" value="1"/>
</dbReference>
<feature type="domain" description="Glycosyltransferase 2-like" evidence="5">
    <location>
        <begin position="45"/>
        <end position="168"/>
    </location>
</feature>
<organism evidence="6 7">
    <name type="scientific">Saprospira grandis (strain Lewin)</name>
    <dbReference type="NCBI Taxonomy" id="984262"/>
    <lineage>
        <taxon>Bacteria</taxon>
        <taxon>Pseudomonadati</taxon>
        <taxon>Bacteroidota</taxon>
        <taxon>Saprospiria</taxon>
        <taxon>Saprospirales</taxon>
        <taxon>Saprospiraceae</taxon>
        <taxon>Saprospira</taxon>
    </lineage>
</organism>
<dbReference type="STRING" id="984262.SGRA_2489"/>
<feature type="transmembrane region" description="Helical" evidence="4">
    <location>
        <begin position="283"/>
        <end position="304"/>
    </location>
</feature>
<accession>H6L5K1</accession>
<name>H6L5K1_SAPGL</name>
<dbReference type="InterPro" id="IPR001173">
    <property type="entry name" value="Glyco_trans_2-like"/>
</dbReference>
<evidence type="ECO:0000313" key="6">
    <source>
        <dbReference type="EMBL" id="AFC25217.1"/>
    </source>
</evidence>
<dbReference type="Proteomes" id="UP000007519">
    <property type="component" value="Chromosome"/>
</dbReference>
<evidence type="ECO:0000256" key="1">
    <source>
        <dbReference type="ARBA" id="ARBA00006739"/>
    </source>
</evidence>
<dbReference type="RefSeq" id="WP_015692830.1">
    <property type="nucleotide sequence ID" value="NC_016940.1"/>
</dbReference>
<keyword evidence="4" id="KW-1133">Transmembrane helix</keyword>